<sequence>MKDILGREIKDGDMCIGMAIGRNSPGMHIGVFQGSSVVYLGYSEEYINKSCTSNTYLIENPTKKELEIRDKINILLQKEAEDRERKANLKTIPLSKLEVGGIYKSTQGEMYLYLGKKKVIFEDFNYGNTNIKEGYCFAYVYNSDYESDEKILERALKINTYRRSHSISVLKGNKKLTDIVRKVDLKFPLIKEEKQEGNWRNHGSNMKLTIE</sequence>
<reference evidence="1" key="1">
    <citation type="journal article" date="2021" name="Proc. Natl. Acad. Sci. U.S.A.">
        <title>A Catalog of Tens of Thousands of Viruses from Human Metagenomes Reveals Hidden Associations with Chronic Diseases.</title>
        <authorList>
            <person name="Tisza M.J."/>
            <person name="Buck C.B."/>
        </authorList>
    </citation>
    <scope>NUCLEOTIDE SEQUENCE</scope>
    <source>
        <strain evidence="1">Ct4be24</strain>
    </source>
</reference>
<organism evidence="1">
    <name type="scientific">Siphoviridae sp. ct4be24</name>
    <dbReference type="NCBI Taxonomy" id="2826289"/>
    <lineage>
        <taxon>Viruses</taxon>
        <taxon>Duplodnaviria</taxon>
        <taxon>Heunggongvirae</taxon>
        <taxon>Uroviricota</taxon>
        <taxon>Caudoviricetes</taxon>
    </lineage>
</organism>
<accession>A0A8S5QS53</accession>
<dbReference type="EMBL" id="BK015714">
    <property type="protein sequence ID" value="DAE21649.1"/>
    <property type="molecule type" value="Genomic_DNA"/>
</dbReference>
<proteinExistence type="predicted"/>
<name>A0A8S5QS53_9CAUD</name>
<protein>
    <submittedName>
        <fullName evidence="1">Uncharacterized protein</fullName>
    </submittedName>
</protein>
<evidence type="ECO:0000313" key="1">
    <source>
        <dbReference type="EMBL" id="DAE21649.1"/>
    </source>
</evidence>